<reference evidence="1" key="1">
    <citation type="submission" date="2021-06" db="EMBL/GenBank/DDBJ databases">
        <authorList>
            <person name="Kallberg Y."/>
            <person name="Tangrot J."/>
            <person name="Rosling A."/>
        </authorList>
    </citation>
    <scope>NUCLEOTIDE SEQUENCE</scope>
    <source>
        <strain evidence="1">UK204</strain>
    </source>
</reference>
<organism evidence="1 2">
    <name type="scientific">Funneliformis caledonium</name>
    <dbReference type="NCBI Taxonomy" id="1117310"/>
    <lineage>
        <taxon>Eukaryota</taxon>
        <taxon>Fungi</taxon>
        <taxon>Fungi incertae sedis</taxon>
        <taxon>Mucoromycota</taxon>
        <taxon>Glomeromycotina</taxon>
        <taxon>Glomeromycetes</taxon>
        <taxon>Glomerales</taxon>
        <taxon>Glomeraceae</taxon>
        <taxon>Funneliformis</taxon>
    </lineage>
</organism>
<dbReference type="EMBL" id="CAJVPQ010006535">
    <property type="protein sequence ID" value="CAG8685889.1"/>
    <property type="molecule type" value="Genomic_DNA"/>
</dbReference>
<accession>A0A9N9HFP6</accession>
<keyword evidence="2" id="KW-1185">Reference proteome</keyword>
<protein>
    <submittedName>
        <fullName evidence="1">17526_t:CDS:1</fullName>
    </submittedName>
</protein>
<dbReference type="Proteomes" id="UP000789570">
    <property type="component" value="Unassembled WGS sequence"/>
</dbReference>
<name>A0A9N9HFP6_9GLOM</name>
<evidence type="ECO:0000313" key="1">
    <source>
        <dbReference type="EMBL" id="CAG8685889.1"/>
    </source>
</evidence>
<proteinExistence type="predicted"/>
<comment type="caution">
    <text evidence="1">The sequence shown here is derived from an EMBL/GenBank/DDBJ whole genome shotgun (WGS) entry which is preliminary data.</text>
</comment>
<dbReference type="AlphaFoldDB" id="A0A9N9HFP6"/>
<gene>
    <name evidence="1" type="ORF">FCALED_LOCUS12748</name>
</gene>
<evidence type="ECO:0000313" key="2">
    <source>
        <dbReference type="Proteomes" id="UP000789570"/>
    </source>
</evidence>
<feature type="non-terminal residue" evidence="1">
    <location>
        <position position="1"/>
    </location>
</feature>
<sequence>EEKDYFEELDKNIDEIINPIIHHRININQPISTEGIINQIKSIISQALNKY</sequence>